<evidence type="ECO:0000256" key="1">
    <source>
        <dbReference type="SAM" id="MobiDB-lite"/>
    </source>
</evidence>
<organism evidence="2 3">
    <name type="scientific">Triticum turgidum subsp. durum</name>
    <name type="common">Durum wheat</name>
    <name type="synonym">Triticum durum</name>
    <dbReference type="NCBI Taxonomy" id="4567"/>
    <lineage>
        <taxon>Eukaryota</taxon>
        <taxon>Viridiplantae</taxon>
        <taxon>Streptophyta</taxon>
        <taxon>Embryophyta</taxon>
        <taxon>Tracheophyta</taxon>
        <taxon>Spermatophyta</taxon>
        <taxon>Magnoliopsida</taxon>
        <taxon>Liliopsida</taxon>
        <taxon>Poales</taxon>
        <taxon>Poaceae</taxon>
        <taxon>BOP clade</taxon>
        <taxon>Pooideae</taxon>
        <taxon>Triticodae</taxon>
        <taxon>Triticeae</taxon>
        <taxon>Triticinae</taxon>
        <taxon>Triticum</taxon>
    </lineage>
</organism>
<dbReference type="InterPro" id="IPR012870">
    <property type="entry name" value="DUF1666"/>
</dbReference>
<evidence type="ECO:0000313" key="2">
    <source>
        <dbReference type="EMBL" id="VAI85928.1"/>
    </source>
</evidence>
<feature type="compositionally biased region" description="Gly residues" evidence="1">
    <location>
        <begin position="53"/>
        <end position="63"/>
    </location>
</feature>
<feature type="region of interest" description="Disordered" evidence="1">
    <location>
        <begin position="102"/>
        <end position="130"/>
    </location>
</feature>
<feature type="region of interest" description="Disordered" evidence="1">
    <location>
        <begin position="9"/>
        <end position="80"/>
    </location>
</feature>
<reference evidence="2 3" key="1">
    <citation type="submission" date="2017-09" db="EMBL/GenBank/DDBJ databases">
        <authorList>
            <consortium name="International Durum Wheat Genome Sequencing Consortium (IDWGSC)"/>
            <person name="Milanesi L."/>
        </authorList>
    </citation>
    <scope>NUCLEOTIDE SEQUENCE [LARGE SCALE GENOMIC DNA]</scope>
    <source>
        <strain evidence="3">cv. Svevo</strain>
    </source>
</reference>
<protein>
    <submittedName>
        <fullName evidence="2">Uncharacterized protein</fullName>
    </submittedName>
</protein>
<keyword evidence="3" id="KW-1185">Reference proteome</keyword>
<dbReference type="AlphaFoldDB" id="A0A9R0ZZ21"/>
<dbReference type="PANTHER" id="PTHR46702">
    <property type="entry name" value="DNA LIGASE (DUF1666)-RELATED"/>
    <property type="match status" value="1"/>
</dbReference>
<dbReference type="Gramene" id="TRITD7Bv1G063510.1">
    <property type="protein sequence ID" value="TRITD7Bv1G063510.1"/>
    <property type="gene ID" value="TRITD7Bv1G063510"/>
</dbReference>
<sequence length="307" mass="34389">MDFFKLKKFGKARKGSRREGEALECDEDANGGNVASEGDIFEENPEAAAGAGVANGGGAGVANGGEEVGEEEEDEDDDFITNEVKRRLKEMRKNTFMVLIPEEENAEVEEDEDGEEEEEGSSSREWMESDVGEGFPLCGFDSLYEKYSQRMVAFDKTITQVFKDSGSFNISKKSPRSASKLASTLRSLSFKRRDELQEDCENLQQQQSEDDPYQILETAYVAQVSLSWEAIHCTYMHLSLILAAQPENPTTYSCAAQAFQQFQVLLQRFVENEPFEQGSRFEIYARSRSSLSKLLQVPTFQGMTLGL</sequence>
<dbReference type="EMBL" id="LT934124">
    <property type="protein sequence ID" value="VAI85928.1"/>
    <property type="molecule type" value="Genomic_DNA"/>
</dbReference>
<evidence type="ECO:0000313" key="3">
    <source>
        <dbReference type="Proteomes" id="UP000324705"/>
    </source>
</evidence>
<dbReference type="Proteomes" id="UP000324705">
    <property type="component" value="Chromosome 7B"/>
</dbReference>
<feature type="compositionally biased region" description="Acidic residues" evidence="1">
    <location>
        <begin position="67"/>
        <end position="80"/>
    </location>
</feature>
<feature type="compositionally biased region" description="Acidic residues" evidence="1">
    <location>
        <begin position="102"/>
        <end position="120"/>
    </location>
</feature>
<accession>A0A9R0ZZ21</accession>
<proteinExistence type="predicted"/>
<name>A0A9R0ZZ21_TRITD</name>
<dbReference type="Pfam" id="PF07891">
    <property type="entry name" value="DUF1666"/>
    <property type="match status" value="1"/>
</dbReference>
<gene>
    <name evidence="2" type="ORF">TRITD_7Bv1G063510</name>
</gene>
<dbReference type="PANTHER" id="PTHR46702:SF1">
    <property type="entry name" value="DUF1666 FAMILY PROTEIN (DUF1666)"/>
    <property type="match status" value="1"/>
</dbReference>